<dbReference type="Gene3D" id="1.25.40.10">
    <property type="entry name" value="Tetratricopeptide repeat domain"/>
    <property type="match status" value="1"/>
</dbReference>
<dbReference type="STRING" id="43151.W5JRX6"/>
<dbReference type="InterPro" id="IPR001179">
    <property type="entry name" value="PPIase_FKBP_dom"/>
</dbReference>
<dbReference type="SUPFAM" id="SSF48452">
    <property type="entry name" value="TPR-like"/>
    <property type="match status" value="1"/>
</dbReference>
<dbReference type="HOGENOM" id="CLU_013615_13_2_1"/>
<reference evidence="8" key="4">
    <citation type="submission" date="2015-06" db="UniProtKB">
        <authorList>
            <consortium name="EnsemblMetazoa"/>
        </authorList>
    </citation>
    <scope>IDENTIFICATION</scope>
</reference>
<dbReference type="InterPro" id="IPR011990">
    <property type="entry name" value="TPR-like_helical_dom_sf"/>
</dbReference>
<dbReference type="SUPFAM" id="SSF54534">
    <property type="entry name" value="FKBP-like"/>
    <property type="match status" value="1"/>
</dbReference>
<keyword evidence="4" id="KW-0413">Isomerase</keyword>
<name>W5JRX6_ANODA</name>
<evidence type="ECO:0000256" key="4">
    <source>
        <dbReference type="PROSITE-ProRule" id="PRU00277"/>
    </source>
</evidence>
<dbReference type="EnsemblMetazoa" id="ADAC002195-RA">
    <property type="protein sequence ID" value="ADAC002195-PA"/>
    <property type="gene ID" value="ADAC002195"/>
</dbReference>
<dbReference type="InterPro" id="IPR042282">
    <property type="entry name" value="FKBP6/shu"/>
</dbReference>
<reference evidence="7" key="2">
    <citation type="submission" date="2010-05" db="EMBL/GenBank/DDBJ databases">
        <authorList>
            <person name="Almeida L.G."/>
            <person name="Nicolas M.F."/>
            <person name="Souza R.C."/>
            <person name="Vasconcelos A.T.R."/>
        </authorList>
    </citation>
    <scope>NUCLEOTIDE SEQUENCE</scope>
</reference>
<evidence type="ECO:0000256" key="1">
    <source>
        <dbReference type="ARBA" id="ARBA00009648"/>
    </source>
</evidence>
<dbReference type="EMBL" id="ADMH02000540">
    <property type="protein sequence ID" value="ETN66048.1"/>
    <property type="molecule type" value="Genomic_DNA"/>
</dbReference>
<dbReference type="InterPro" id="IPR046357">
    <property type="entry name" value="PPIase_dom_sf"/>
</dbReference>
<dbReference type="Gene3D" id="3.10.50.40">
    <property type="match status" value="1"/>
</dbReference>
<dbReference type="GO" id="GO:0034587">
    <property type="term" value="P:piRNA processing"/>
    <property type="evidence" value="ECO:0007669"/>
    <property type="project" value="TreeGrafter"/>
</dbReference>
<dbReference type="VEuPathDB" id="VectorBase:ADAR2_001510"/>
<dbReference type="GO" id="GO:0005737">
    <property type="term" value="C:cytoplasm"/>
    <property type="evidence" value="ECO:0007669"/>
    <property type="project" value="TreeGrafter"/>
</dbReference>
<dbReference type="PANTHER" id="PTHR46674">
    <property type="entry name" value="INACTIVE PEPTIDYL-PROLYL CIS-TRANS ISOMERASE FKBP6"/>
    <property type="match status" value="1"/>
</dbReference>
<proteinExistence type="inferred from homology"/>
<dbReference type="Pfam" id="PF00254">
    <property type="entry name" value="FKBP_C"/>
    <property type="match status" value="1"/>
</dbReference>
<dbReference type="GO" id="GO:0003755">
    <property type="term" value="F:peptidyl-prolyl cis-trans isomerase activity"/>
    <property type="evidence" value="ECO:0007669"/>
    <property type="project" value="UniProtKB-KW"/>
</dbReference>
<dbReference type="InterPro" id="IPR019734">
    <property type="entry name" value="TPR_rpt"/>
</dbReference>
<evidence type="ECO:0000313" key="8">
    <source>
        <dbReference type="EnsemblMetazoa" id="ADAC002195-PA"/>
    </source>
</evidence>
<organism evidence="7">
    <name type="scientific">Anopheles darlingi</name>
    <name type="common">Mosquito</name>
    <dbReference type="NCBI Taxonomy" id="43151"/>
    <lineage>
        <taxon>Eukaryota</taxon>
        <taxon>Metazoa</taxon>
        <taxon>Ecdysozoa</taxon>
        <taxon>Arthropoda</taxon>
        <taxon>Hexapoda</taxon>
        <taxon>Insecta</taxon>
        <taxon>Pterygota</taxon>
        <taxon>Neoptera</taxon>
        <taxon>Endopterygota</taxon>
        <taxon>Diptera</taxon>
        <taxon>Nematocera</taxon>
        <taxon>Culicoidea</taxon>
        <taxon>Culicidae</taxon>
        <taxon>Anophelinae</taxon>
        <taxon>Anopheles</taxon>
    </lineage>
</organism>
<reference evidence="7" key="3">
    <citation type="journal article" date="2013" name="Nucleic Acids Res.">
        <title>The genome of Anopheles darlingi, the main neotropical malaria vector.</title>
        <authorList>
            <person name="Marinotti O."/>
            <person name="Cerqueira G.C."/>
            <person name="de Almeida L.G."/>
            <person name="Ferro M.I."/>
            <person name="Loreto E.L."/>
            <person name="Zaha A."/>
            <person name="Teixeira S.M."/>
            <person name="Wespiser A.R."/>
            <person name="Almeida E Silva A."/>
            <person name="Schlindwein A.D."/>
            <person name="Pacheco A.C."/>
            <person name="Silva A.L."/>
            <person name="Graveley B.R."/>
            <person name="Walenz B.P."/>
            <person name="Lima Bde A."/>
            <person name="Ribeiro C.A."/>
            <person name="Nunes-Silva C.G."/>
            <person name="de Carvalho C.R."/>
            <person name="Soares C.M."/>
            <person name="de Menezes C.B."/>
            <person name="Matiolli C."/>
            <person name="Caffrey D."/>
            <person name="Araujo D.A."/>
            <person name="de Oliveira D.M."/>
            <person name="Golenbock D."/>
            <person name="Grisard E.C."/>
            <person name="Fantinatti-Garboggini F."/>
            <person name="de Carvalho F.M."/>
            <person name="Barcellos F.G."/>
            <person name="Prosdocimi F."/>
            <person name="May G."/>
            <person name="Azevedo Junior G.M."/>
            <person name="Guimaraes G.M."/>
            <person name="Goldman G.H."/>
            <person name="Padilha I.Q."/>
            <person name="Batista Jda S."/>
            <person name="Ferro J.A."/>
            <person name="Ribeiro J.M."/>
            <person name="Fietto J.L."/>
            <person name="Dabbas K.M."/>
            <person name="Cerdeira L."/>
            <person name="Agnez-Lima L.F."/>
            <person name="Brocchi M."/>
            <person name="de Carvalho M.O."/>
            <person name="Teixeira Mde M."/>
            <person name="Diniz Maia Mde M."/>
            <person name="Goldman M.H."/>
            <person name="Cruz Schneider M.P."/>
            <person name="Felipe M.S."/>
            <person name="Hungria M."/>
            <person name="Nicolas M.F."/>
            <person name="Pereira M."/>
            <person name="Montes M.A."/>
            <person name="Cantao M.E."/>
            <person name="Vincentz M."/>
            <person name="Rafael M.S."/>
            <person name="Silverman N."/>
            <person name="Stoco P.H."/>
            <person name="Souza R.C."/>
            <person name="Vicentini R."/>
            <person name="Gazzinelli R.T."/>
            <person name="Neves Rde O."/>
            <person name="Silva R."/>
            <person name="Astolfi-Filho S."/>
            <person name="Maciel T.E."/>
            <person name="Urmenyi T.P."/>
            <person name="Tadei W.P."/>
            <person name="Camargo E.P."/>
            <person name="de Vasconcelos A.T."/>
        </authorList>
    </citation>
    <scope>NUCLEOTIDE SEQUENCE</scope>
</reference>
<dbReference type="EC" id="5.2.1.8" evidence="4"/>
<dbReference type="SMART" id="SM00028">
    <property type="entry name" value="TPR"/>
    <property type="match status" value="2"/>
</dbReference>
<keyword evidence="4" id="KW-0697">Rotamase</keyword>
<dbReference type="FunCoup" id="W5JRX6">
    <property type="interactions" value="94"/>
</dbReference>
<dbReference type="eggNOG" id="KOG0543">
    <property type="taxonomic scope" value="Eukaryota"/>
</dbReference>
<comment type="similarity">
    <text evidence="1">Belongs to the FKBP6 family.</text>
</comment>
<dbReference type="OMA" id="RGTKFEF"/>
<evidence type="ECO:0000256" key="5">
    <source>
        <dbReference type="PROSITE-ProRule" id="PRU00339"/>
    </source>
</evidence>
<keyword evidence="9" id="KW-1185">Reference proteome</keyword>
<dbReference type="Proteomes" id="UP000000673">
    <property type="component" value="Unassembled WGS sequence"/>
</dbReference>
<dbReference type="VEuPathDB" id="VectorBase:ADAC002195"/>
<evidence type="ECO:0000256" key="2">
    <source>
        <dbReference type="ARBA" id="ARBA00022737"/>
    </source>
</evidence>
<protein>
    <recommendedName>
        <fullName evidence="4">peptidylprolyl isomerase</fullName>
        <ecNumber evidence="4">5.2.1.8</ecNumber>
    </recommendedName>
</protein>
<gene>
    <name evidence="7" type="ORF">AND_002195</name>
</gene>
<feature type="repeat" description="TPR" evidence="5">
    <location>
        <begin position="295"/>
        <end position="328"/>
    </location>
</feature>
<comment type="catalytic activity">
    <reaction evidence="4">
        <text>[protein]-peptidylproline (omega=180) = [protein]-peptidylproline (omega=0)</text>
        <dbReference type="Rhea" id="RHEA:16237"/>
        <dbReference type="Rhea" id="RHEA-COMP:10747"/>
        <dbReference type="Rhea" id="RHEA-COMP:10748"/>
        <dbReference type="ChEBI" id="CHEBI:83833"/>
        <dbReference type="ChEBI" id="CHEBI:83834"/>
        <dbReference type="EC" id="5.2.1.8"/>
    </reaction>
</comment>
<reference evidence="7 9" key="1">
    <citation type="journal article" date="2010" name="BMC Genomics">
        <title>Combination of measures distinguishes pre-miRNAs from other stem-loops in the genome of the newly sequenced Anopheles darlingi.</title>
        <authorList>
            <person name="Mendes N.D."/>
            <person name="Freitas A.T."/>
            <person name="Vasconcelos A.T."/>
            <person name="Sagot M.F."/>
        </authorList>
    </citation>
    <scope>NUCLEOTIDE SEQUENCE</scope>
</reference>
<keyword evidence="3 5" id="KW-0802">TPR repeat</keyword>
<dbReference type="PANTHER" id="PTHR46674:SF1">
    <property type="entry name" value="INACTIVE PEPTIDYL-PROLYL CIS-TRANS ISOMERASE FKBP6"/>
    <property type="match status" value="1"/>
</dbReference>
<dbReference type="GO" id="GO:0007283">
    <property type="term" value="P:spermatogenesis"/>
    <property type="evidence" value="ECO:0007669"/>
    <property type="project" value="TreeGrafter"/>
</dbReference>
<feature type="domain" description="PPIase FKBP-type" evidence="6">
    <location>
        <begin position="95"/>
        <end position="184"/>
    </location>
</feature>
<keyword evidence="2" id="KW-0677">Repeat</keyword>
<dbReference type="PROSITE" id="PS50059">
    <property type="entry name" value="FKBP_PPIASE"/>
    <property type="match status" value="1"/>
</dbReference>
<sequence length="443" mass="50838">MEQGKPLKNPIDLRELLNGGTGFSLDADFKSEHVGNEFFLEDDFGSEDEDEDSHKQMMSPWTQSFDELRQQMEPVAEHIHKRIMKRGVGEPVRGNVRVTLDYNAFFEKEPTTFDSTTLRNAPYSFTVGKDSILEGLEKAVLTMCVSEESQFVIGYPLLFGEVGCMPRIPPKADALFVVRLHKCVDVGDASALQTLEDSERRTYALVKKRVVEIRAYAKNCFQRNMIQNAIHKYLEAVDTLQLCDLKDAAETNEQQETLISLYTSLAVCYNRKDQPKDACRMINELRRLCDINLYAKILYQEGKALHRLGEFKRARQVLVRAQQLEPRDENIQRELRSLLESTEKFTEEERNICRRAFGMKDIQKKSVTAEQQAFAQMVKESMKHFMEDDQSTTLPLPDGLTDAEVNVLQEVADEMKVKLSVQVDNNKKITNFKSDRLLGIRSL</sequence>
<evidence type="ECO:0000259" key="6">
    <source>
        <dbReference type="PROSITE" id="PS50059"/>
    </source>
</evidence>
<evidence type="ECO:0000313" key="7">
    <source>
        <dbReference type="EMBL" id="ETN66048.1"/>
    </source>
</evidence>
<accession>W5JRX6</accession>
<evidence type="ECO:0000313" key="9">
    <source>
        <dbReference type="Proteomes" id="UP000000673"/>
    </source>
</evidence>
<evidence type="ECO:0000256" key="3">
    <source>
        <dbReference type="ARBA" id="ARBA00022803"/>
    </source>
</evidence>
<dbReference type="AlphaFoldDB" id="W5JRX6"/>
<dbReference type="GO" id="GO:0051879">
    <property type="term" value="F:Hsp90 protein binding"/>
    <property type="evidence" value="ECO:0007669"/>
    <property type="project" value="TreeGrafter"/>
</dbReference>
<dbReference type="PROSITE" id="PS50005">
    <property type="entry name" value="TPR"/>
    <property type="match status" value="1"/>
</dbReference>